<evidence type="ECO:0000259" key="1">
    <source>
        <dbReference type="Pfam" id="PF23673"/>
    </source>
</evidence>
<dbReference type="EMBL" id="PDUG01000001">
    <property type="protein sequence ID" value="PIC53861.1"/>
    <property type="molecule type" value="Genomic_DNA"/>
</dbReference>
<dbReference type="Pfam" id="PF23673">
    <property type="entry name" value="DUF7154"/>
    <property type="match status" value="1"/>
</dbReference>
<dbReference type="GO" id="GO:0045087">
    <property type="term" value="P:innate immune response"/>
    <property type="evidence" value="ECO:0007669"/>
    <property type="project" value="TreeGrafter"/>
</dbReference>
<feature type="domain" description="DUF7154" evidence="1">
    <location>
        <begin position="172"/>
        <end position="272"/>
    </location>
</feature>
<evidence type="ECO:0000313" key="2">
    <source>
        <dbReference type="EMBL" id="PIC53861.1"/>
    </source>
</evidence>
<keyword evidence="3" id="KW-1185">Reference proteome</keyword>
<dbReference type="PANTHER" id="PTHR23062">
    <property type="entry name" value="HYPOTHETICAL PROTEIN C.ELEGANS"/>
    <property type="match status" value="1"/>
</dbReference>
<name>A0A2G5VQA9_9PELO</name>
<dbReference type="Proteomes" id="UP000230233">
    <property type="component" value="Chromosome I"/>
</dbReference>
<gene>
    <name evidence="2" type="primary">Cnig_chr_I.g3375</name>
    <name evidence="2" type="ORF">B9Z55_003375</name>
</gene>
<dbReference type="PANTHER" id="PTHR23062:SF3">
    <property type="entry name" value="ANF_RECEPTOR DOMAIN-CONTAINING PROTEIN-RELATED"/>
    <property type="match status" value="1"/>
</dbReference>
<dbReference type="AlphaFoldDB" id="A0A2G5VQA9"/>
<sequence length="284" mass="32610">MDIQFHTSLEWVVICLLGTFDFLNFLNFGKKKLNIQNLDLYFRDQNGTIANNLPDPNQGFQDSSIGSNVFDVIEKYFSNTEVPVCGSNIFILLKRYPNEVEVSRLVSLIRSHHAVLHVMTSTTPSGGSQPKTMYSIATKTNGMGVFVYDFCFWATMRMFPLYDIPYPVYATTTKVSGSGTKTFPDFHPSTSGHYWVSITFQDHFPDDSFQKITLRWANSQDSGDIFSNSGQTSVYGNYKAAESYWYHLDYNMTLDYYYLSQDVQNLQIRFYTSNPPSNWLPYSD</sequence>
<evidence type="ECO:0000313" key="3">
    <source>
        <dbReference type="Proteomes" id="UP000230233"/>
    </source>
</evidence>
<dbReference type="InterPro" id="IPR055578">
    <property type="entry name" value="DUF7154"/>
</dbReference>
<reference evidence="3" key="1">
    <citation type="submission" date="2017-10" db="EMBL/GenBank/DDBJ databases">
        <title>Rapid genome shrinkage in a self-fertile nematode reveals novel sperm competition proteins.</title>
        <authorList>
            <person name="Yin D."/>
            <person name="Schwarz E.M."/>
            <person name="Thomas C.G."/>
            <person name="Felde R.L."/>
            <person name="Korf I.F."/>
            <person name="Cutter A.D."/>
            <person name="Schartner C.M."/>
            <person name="Ralston E.J."/>
            <person name="Meyer B.J."/>
            <person name="Haag E.S."/>
        </authorList>
    </citation>
    <scope>NUCLEOTIDE SEQUENCE [LARGE SCALE GENOMIC DNA]</scope>
    <source>
        <strain evidence="3">JU1422</strain>
    </source>
</reference>
<dbReference type="STRING" id="1611254.A0A2G5VQA9"/>
<organism evidence="2 3">
    <name type="scientific">Caenorhabditis nigoni</name>
    <dbReference type="NCBI Taxonomy" id="1611254"/>
    <lineage>
        <taxon>Eukaryota</taxon>
        <taxon>Metazoa</taxon>
        <taxon>Ecdysozoa</taxon>
        <taxon>Nematoda</taxon>
        <taxon>Chromadorea</taxon>
        <taxon>Rhabditida</taxon>
        <taxon>Rhabditina</taxon>
        <taxon>Rhabditomorpha</taxon>
        <taxon>Rhabditoidea</taxon>
        <taxon>Rhabditidae</taxon>
        <taxon>Peloderinae</taxon>
        <taxon>Caenorhabditis</taxon>
    </lineage>
</organism>
<comment type="caution">
    <text evidence="2">The sequence shown here is derived from an EMBL/GenBank/DDBJ whole genome shotgun (WGS) entry which is preliminary data.</text>
</comment>
<protein>
    <recommendedName>
        <fullName evidence="1">DUF7154 domain-containing protein</fullName>
    </recommendedName>
</protein>
<proteinExistence type="predicted"/>
<accession>A0A2G5VQA9</accession>